<reference evidence="1 2" key="1">
    <citation type="submission" date="2015-01" db="EMBL/GenBank/DDBJ databases">
        <title>Evolution of Trichinella species and genotypes.</title>
        <authorList>
            <person name="Korhonen P.K."/>
            <person name="Edoardo P."/>
            <person name="Giuseppe L.R."/>
            <person name="Gasser R.B."/>
        </authorList>
    </citation>
    <scope>NUCLEOTIDE SEQUENCE [LARGE SCALE GENOMIC DNA]</scope>
    <source>
        <strain evidence="1">ISS588</strain>
    </source>
</reference>
<dbReference type="EMBL" id="JYDS01000036">
    <property type="protein sequence ID" value="KRZ30283.1"/>
    <property type="molecule type" value="Genomic_DNA"/>
</dbReference>
<sequence>MSWRAVEPAAPVTTVGGWWCIDRQFLVSSYGAIVNIYSAPWTNRQRLANNTALSLAACSAAQRCACSFSSRPTNTTVSTNGGVRSGDADWSILLRHSFSTDCRELISPVASSVGRWFGRSSGQAQAAYIYLAGFDCATSGQLECGLVRHYRFTSITNFVQLVQMFSEDRRDNLLFEFTITKRRLLSRTFTRDNCSPNGGELKESFSSFLTTSFLWKNYLI</sequence>
<organism evidence="1 2">
    <name type="scientific">Trichinella pseudospiralis</name>
    <name type="common">Parasitic roundworm</name>
    <dbReference type="NCBI Taxonomy" id="6337"/>
    <lineage>
        <taxon>Eukaryota</taxon>
        <taxon>Metazoa</taxon>
        <taxon>Ecdysozoa</taxon>
        <taxon>Nematoda</taxon>
        <taxon>Enoplea</taxon>
        <taxon>Dorylaimia</taxon>
        <taxon>Trichinellida</taxon>
        <taxon>Trichinellidae</taxon>
        <taxon>Trichinella</taxon>
    </lineage>
</organism>
<name>A0A0V1J5N2_TRIPS</name>
<proteinExistence type="predicted"/>
<protein>
    <submittedName>
        <fullName evidence="1">Uncharacterized protein</fullName>
    </submittedName>
</protein>
<gene>
    <name evidence="1" type="ORF">T4B_15207</name>
</gene>
<dbReference type="AlphaFoldDB" id="A0A0V1J5N2"/>
<accession>A0A0V1J5N2</accession>
<evidence type="ECO:0000313" key="1">
    <source>
        <dbReference type="EMBL" id="KRZ30283.1"/>
    </source>
</evidence>
<dbReference type="Proteomes" id="UP000054805">
    <property type="component" value="Unassembled WGS sequence"/>
</dbReference>
<evidence type="ECO:0000313" key="2">
    <source>
        <dbReference type="Proteomes" id="UP000054805"/>
    </source>
</evidence>
<keyword evidence="2" id="KW-1185">Reference proteome</keyword>
<comment type="caution">
    <text evidence="1">The sequence shown here is derived from an EMBL/GenBank/DDBJ whole genome shotgun (WGS) entry which is preliminary data.</text>
</comment>